<dbReference type="Gene3D" id="1.10.287.110">
    <property type="entry name" value="DnaJ domain"/>
    <property type="match status" value="1"/>
</dbReference>
<feature type="domain" description="J" evidence="3">
    <location>
        <begin position="6"/>
        <end position="72"/>
    </location>
</feature>
<proteinExistence type="predicted"/>
<dbReference type="STRING" id="796604.A0A2X0N9W8"/>
<dbReference type="GO" id="GO:0051087">
    <property type="term" value="F:protein-folding chaperone binding"/>
    <property type="evidence" value="ECO:0007669"/>
    <property type="project" value="TreeGrafter"/>
</dbReference>
<evidence type="ECO:0000259" key="3">
    <source>
        <dbReference type="PROSITE" id="PS50076"/>
    </source>
</evidence>
<dbReference type="InterPro" id="IPR051339">
    <property type="entry name" value="DnaJ_subfamily_B"/>
</dbReference>
<dbReference type="FunFam" id="2.60.260.20:FF:000013">
    <property type="entry name" value="DnaJ subfamily B member 11"/>
    <property type="match status" value="1"/>
</dbReference>
<keyword evidence="5" id="KW-1185">Reference proteome</keyword>
<feature type="compositionally biased region" description="Gly residues" evidence="2">
    <location>
        <begin position="77"/>
        <end position="109"/>
    </location>
</feature>
<dbReference type="Pfam" id="PF01556">
    <property type="entry name" value="DnaJ_C"/>
    <property type="match status" value="1"/>
</dbReference>
<feature type="region of interest" description="Disordered" evidence="2">
    <location>
        <begin position="73"/>
        <end position="132"/>
    </location>
</feature>
<dbReference type="GO" id="GO:0051082">
    <property type="term" value="F:unfolded protein binding"/>
    <property type="evidence" value="ECO:0007669"/>
    <property type="project" value="InterPro"/>
</dbReference>
<dbReference type="FunFam" id="2.60.260.20:FF:000015">
    <property type="entry name" value="Heat shock protein 40"/>
    <property type="match status" value="1"/>
</dbReference>
<dbReference type="SMART" id="SM00271">
    <property type="entry name" value="DnaJ"/>
    <property type="match status" value="1"/>
</dbReference>
<name>A0A2X0N9W8_9BASI</name>
<evidence type="ECO:0000256" key="2">
    <source>
        <dbReference type="SAM" id="MobiDB-lite"/>
    </source>
</evidence>
<dbReference type="SUPFAM" id="SSF46565">
    <property type="entry name" value="Chaperone J-domain"/>
    <property type="match status" value="1"/>
</dbReference>
<organism evidence="4 5">
    <name type="scientific">Microbotryum silenes-dioicae</name>
    <dbReference type="NCBI Taxonomy" id="796604"/>
    <lineage>
        <taxon>Eukaryota</taxon>
        <taxon>Fungi</taxon>
        <taxon>Dikarya</taxon>
        <taxon>Basidiomycota</taxon>
        <taxon>Pucciniomycotina</taxon>
        <taxon>Microbotryomycetes</taxon>
        <taxon>Microbotryales</taxon>
        <taxon>Microbotryaceae</taxon>
        <taxon>Microbotryum</taxon>
    </lineage>
</organism>
<gene>
    <name evidence="4" type="primary">BQ5605_C033g11161</name>
    <name evidence="4" type="ORF">BQ5605_C033G11161</name>
</gene>
<feature type="compositionally biased region" description="Gly residues" evidence="2">
    <location>
        <begin position="119"/>
        <end position="130"/>
    </location>
</feature>
<dbReference type="PRINTS" id="PR00625">
    <property type="entry name" value="JDOMAIN"/>
</dbReference>
<dbReference type="EMBL" id="FQNC01000066">
    <property type="protein sequence ID" value="SGZ01705.1"/>
    <property type="molecule type" value="Genomic_DNA"/>
</dbReference>
<evidence type="ECO:0000256" key="1">
    <source>
        <dbReference type="ARBA" id="ARBA00023186"/>
    </source>
</evidence>
<keyword evidence="1" id="KW-0143">Chaperone</keyword>
<evidence type="ECO:0000313" key="5">
    <source>
        <dbReference type="Proteomes" id="UP000249464"/>
    </source>
</evidence>
<protein>
    <submittedName>
        <fullName evidence="4">BQ5605_C033g11161 protein</fullName>
    </submittedName>
</protein>
<reference evidence="4 5" key="1">
    <citation type="submission" date="2016-11" db="EMBL/GenBank/DDBJ databases">
        <authorList>
            <person name="Jaros S."/>
            <person name="Januszkiewicz K."/>
            <person name="Wedrychowicz H."/>
        </authorList>
    </citation>
    <scope>NUCLEOTIDE SEQUENCE [LARGE SCALE GENOMIC DNA]</scope>
</reference>
<dbReference type="CDD" id="cd10747">
    <property type="entry name" value="DnaJ_C"/>
    <property type="match status" value="1"/>
</dbReference>
<dbReference type="GO" id="GO:0005829">
    <property type="term" value="C:cytosol"/>
    <property type="evidence" value="ECO:0007669"/>
    <property type="project" value="TreeGrafter"/>
</dbReference>
<dbReference type="Pfam" id="PF00226">
    <property type="entry name" value="DnaJ"/>
    <property type="match status" value="1"/>
</dbReference>
<sequence>MAKGKDYYAILGLQKDANEQQIRSAYKKKAMLYHPDRNPDNTEEASKKFKEVSEAVEVLTDSNKRAIYDQFGEEGLKMGGGGGGGPPPGGAGGNPFAGAGGGFPGGFPAGGFSFSTSGGAPGGGSGGGGFQPSDPNDIFASLFGSMGGMGGMGGGRGARGGAGGNPFAGMGGMGGMGGMPGGPMDTSDEEFREEKPQEVVKQLPVSLEDLYKGATKKLKVTKKRRAGGEEANTLEIAVKPGWKAGTKVRFAKAGHETATSAQDLVFVIEEKPHPTFKREGDDLIYELKVPLVDALTGPSSPDAKTSSITTLDGRTIKVDVPYPSPTSGGKPLSSGQVIKVPGEGMPISRKNAPKKKGNLLVKVQVEFPARLSASQIEGLRKVLT</sequence>
<dbReference type="Proteomes" id="UP000249464">
    <property type="component" value="Unassembled WGS sequence"/>
</dbReference>
<dbReference type="InterPro" id="IPR002939">
    <property type="entry name" value="DnaJ_C"/>
</dbReference>
<dbReference type="InterPro" id="IPR008971">
    <property type="entry name" value="HSP40/DnaJ_pept-bd"/>
</dbReference>
<dbReference type="InterPro" id="IPR036869">
    <property type="entry name" value="J_dom_sf"/>
</dbReference>
<dbReference type="InterPro" id="IPR001623">
    <property type="entry name" value="DnaJ_domain"/>
</dbReference>
<accession>A0A2X0N9W8</accession>
<dbReference type="PANTHER" id="PTHR24078">
    <property type="entry name" value="DNAJ HOMOLOG SUBFAMILY C MEMBER"/>
    <property type="match status" value="1"/>
</dbReference>
<dbReference type="PANTHER" id="PTHR24078:SF553">
    <property type="entry name" value="DNAJ HOMOLOG SUBFAMILY B MEMBER 5"/>
    <property type="match status" value="1"/>
</dbReference>
<dbReference type="AlphaFoldDB" id="A0A2X0N9W8"/>
<dbReference type="CDD" id="cd06257">
    <property type="entry name" value="DnaJ"/>
    <property type="match status" value="1"/>
</dbReference>
<dbReference type="PROSITE" id="PS50076">
    <property type="entry name" value="DNAJ_2"/>
    <property type="match status" value="1"/>
</dbReference>
<dbReference type="GO" id="GO:0006413">
    <property type="term" value="P:translational initiation"/>
    <property type="evidence" value="ECO:0007669"/>
    <property type="project" value="TreeGrafter"/>
</dbReference>
<dbReference type="GO" id="GO:0006457">
    <property type="term" value="P:protein folding"/>
    <property type="evidence" value="ECO:0007669"/>
    <property type="project" value="InterPro"/>
</dbReference>
<evidence type="ECO:0000313" key="4">
    <source>
        <dbReference type="EMBL" id="SGZ01705.1"/>
    </source>
</evidence>
<dbReference type="Gene3D" id="2.60.260.20">
    <property type="entry name" value="Urease metallochaperone UreE, N-terminal domain"/>
    <property type="match status" value="2"/>
</dbReference>
<dbReference type="SUPFAM" id="SSF49493">
    <property type="entry name" value="HSP40/DnaJ peptide-binding domain"/>
    <property type="match status" value="2"/>
</dbReference>